<protein>
    <recommendedName>
        <fullName evidence="10">Rho guanine nucleotide exchange factor 15</fullName>
    </recommendedName>
</protein>
<dbReference type="Pfam" id="PF00169">
    <property type="entry name" value="PH"/>
    <property type="match status" value="1"/>
</dbReference>
<dbReference type="Gene3D" id="2.30.30.40">
    <property type="entry name" value="SH3 Domains"/>
    <property type="match status" value="1"/>
</dbReference>
<feature type="domain" description="SH3" evidence="5">
    <location>
        <begin position="829"/>
        <end position="890"/>
    </location>
</feature>
<keyword evidence="1 3" id="KW-0728">SH3 domain</keyword>
<dbReference type="FunFam" id="1.20.900.10:FF:000007">
    <property type="entry name" value="rho guanine nucleotide exchange factor 19"/>
    <property type="match status" value="1"/>
</dbReference>
<dbReference type="EMBL" id="JADWDJ010000002">
    <property type="protein sequence ID" value="KAG5284614.1"/>
    <property type="molecule type" value="Genomic_DNA"/>
</dbReference>
<keyword evidence="9" id="KW-1185">Reference proteome</keyword>
<name>A0AAV6HB67_9TELE</name>
<feature type="domain" description="PH" evidence="6">
    <location>
        <begin position="704"/>
        <end position="816"/>
    </location>
</feature>
<dbReference type="SUPFAM" id="SSF50729">
    <property type="entry name" value="PH domain-like"/>
    <property type="match status" value="1"/>
</dbReference>
<dbReference type="PANTHER" id="PTHR12845:SF7">
    <property type="entry name" value="RHO GUANINE NUCLEOTIDE EXCHANGE FACTOR 15"/>
    <property type="match status" value="1"/>
</dbReference>
<feature type="region of interest" description="Disordered" evidence="4">
    <location>
        <begin position="334"/>
        <end position="353"/>
    </location>
</feature>
<dbReference type="InterPro" id="IPR000219">
    <property type="entry name" value="DH_dom"/>
</dbReference>
<evidence type="ECO:0000256" key="4">
    <source>
        <dbReference type="SAM" id="MobiDB-lite"/>
    </source>
</evidence>
<sequence>MQSRRPPLPRKPVLPPKPNIQPSLASGGPRPWVSTGGSQSNNNTRQLHPHLTLRRNEVQLQPSEERKPPAHLKPLSTGLYGRGTTEEFLTPQVSPKETGLTVKEGGRREKTGLQRPKPLCKLAPQHGCRSAPDGSEKADSGGVESEQPLPTPCSPTEHKPNQPCHCRCHQHRPGMKLVWVPDGAGIPGPNIPAGKNTEQNTEATWERADEKEKPASGEVKETCVHTEEPDLREYECMITADTPVPVPAQLSVPSPPMRRPQRAGTPPQPPLRPLPNTSPRLDTKFKTNSPTPPRRAESPSPGSKANLSVESRPLPPIPVPQSYKERTRPVLSYMLSPRGCPPPIRKQSVKSKDDTYETYNYPLCQTSPETADVNLNNFYEWISVEEEDIPVYIEIQADSTPGQQPLKEGHKPKHRRTLMATAKCMDSSIKQVNGPGNAQVRRAVSLGLPGSTMQCPRKAVLMVALWQERPAVKASGVLDSLSHRERQLQESMFEVLTSEESYLSSLKVLRDHFLGSRELNETLVIQDKKRLFSNILQVYEASERFLTDLQDRVDESVIISDVCDIIHHHAQNYFSVYTDYVRDQVYQEKTYSSLMQANKSFAMVMRRLEESPLCKRLPFTSFLLLPFQRITRLKILIQNILKKTEEGSKEEQTSSQALAIVSEIIKDTNNQVGKMKQMEELISIANKLEFQKLKAVPIVSKTRYLEKQGELLELSKAGSLFNIRLRFLPVYVFLFNDLFILTSKKSSDRYVVIDHAHRSLVQAQAVGEDELRARFEHCFSLTLLENHLGQHCERLLRANTESDMHRWIAALPSLTTPQKNNKEVIYEDWDCPQVQCVEQYAAQQADELSLEPTDIINVLRKTNEGWYEGMRLSDGQKGWFPPTHVLEITNEHQRRRNLLEQFRLNKLAANAPKS</sequence>
<gene>
    <name evidence="8" type="ORF">AALO_G00028620</name>
</gene>
<dbReference type="CDD" id="cd00160">
    <property type="entry name" value="RhoGEF"/>
    <property type="match status" value="1"/>
</dbReference>
<dbReference type="PROSITE" id="PS50002">
    <property type="entry name" value="SH3"/>
    <property type="match status" value="1"/>
</dbReference>
<evidence type="ECO:0000256" key="1">
    <source>
        <dbReference type="ARBA" id="ARBA00022443"/>
    </source>
</evidence>
<dbReference type="Pfam" id="PF00018">
    <property type="entry name" value="SH3_1"/>
    <property type="match status" value="1"/>
</dbReference>
<dbReference type="CDD" id="cd01221">
    <property type="entry name" value="PH_ephexin"/>
    <property type="match status" value="1"/>
</dbReference>
<dbReference type="InterPro" id="IPR036028">
    <property type="entry name" value="SH3-like_dom_sf"/>
</dbReference>
<dbReference type="PROSITE" id="PS50003">
    <property type="entry name" value="PH_DOMAIN"/>
    <property type="match status" value="1"/>
</dbReference>
<feature type="region of interest" description="Disordered" evidence="4">
    <location>
        <begin position="1"/>
        <end position="165"/>
    </location>
</feature>
<evidence type="ECO:0000259" key="7">
    <source>
        <dbReference type="PROSITE" id="PS50010"/>
    </source>
</evidence>
<evidence type="ECO:0000313" key="9">
    <source>
        <dbReference type="Proteomes" id="UP000823561"/>
    </source>
</evidence>
<dbReference type="Pfam" id="PF00621">
    <property type="entry name" value="RhoGEF"/>
    <property type="match status" value="1"/>
</dbReference>
<keyword evidence="2" id="KW-0344">Guanine-nucleotide releasing factor</keyword>
<feature type="compositionally biased region" description="Polar residues" evidence="4">
    <location>
        <begin position="300"/>
        <end position="309"/>
    </location>
</feature>
<dbReference type="AlphaFoldDB" id="A0AAV6HB67"/>
<evidence type="ECO:0000256" key="2">
    <source>
        <dbReference type="ARBA" id="ARBA00022658"/>
    </source>
</evidence>
<dbReference type="Proteomes" id="UP000823561">
    <property type="component" value="Chromosome 2"/>
</dbReference>
<dbReference type="PROSITE" id="PS50010">
    <property type="entry name" value="DH_2"/>
    <property type="match status" value="1"/>
</dbReference>
<feature type="compositionally biased region" description="Basic and acidic residues" evidence="4">
    <location>
        <begin position="204"/>
        <end position="225"/>
    </location>
</feature>
<dbReference type="SMART" id="SM00325">
    <property type="entry name" value="RhoGEF"/>
    <property type="match status" value="1"/>
</dbReference>
<comment type="caution">
    <text evidence="8">The sequence shown here is derived from an EMBL/GenBank/DDBJ whole genome shotgun (WGS) entry which is preliminary data.</text>
</comment>
<reference evidence="8" key="1">
    <citation type="submission" date="2020-10" db="EMBL/GenBank/DDBJ databases">
        <title>Chromosome-scale genome assembly of the Allis shad, Alosa alosa.</title>
        <authorList>
            <person name="Margot Z."/>
            <person name="Christophe K."/>
            <person name="Cabau C."/>
            <person name="Louis A."/>
            <person name="Berthelot C."/>
            <person name="Parey E."/>
            <person name="Roest Crollius H."/>
            <person name="Montfort J."/>
            <person name="Robinson-Rechavi M."/>
            <person name="Bucao C."/>
            <person name="Bouchez O."/>
            <person name="Gislard M."/>
            <person name="Lluch J."/>
            <person name="Milhes M."/>
            <person name="Lampietro C."/>
            <person name="Lopez Roques C."/>
            <person name="Donnadieu C."/>
            <person name="Braasch I."/>
            <person name="Desvignes T."/>
            <person name="Postlethwait J."/>
            <person name="Bobe J."/>
            <person name="Guiguen Y."/>
        </authorList>
    </citation>
    <scope>NUCLEOTIDE SEQUENCE</scope>
    <source>
        <strain evidence="8">M-15738</strain>
        <tissue evidence="8">Blood</tissue>
    </source>
</reference>
<dbReference type="InterPro" id="IPR001452">
    <property type="entry name" value="SH3_domain"/>
</dbReference>
<feature type="compositionally biased region" description="Pro residues" evidence="4">
    <location>
        <begin position="9"/>
        <end position="19"/>
    </location>
</feature>
<dbReference type="GO" id="GO:0005085">
    <property type="term" value="F:guanyl-nucleotide exchange factor activity"/>
    <property type="evidence" value="ECO:0007669"/>
    <property type="project" value="UniProtKB-KW"/>
</dbReference>
<dbReference type="PANTHER" id="PTHR12845">
    <property type="entry name" value="GUANINE NUCLEOTIDE EXCHANGE FACTOR"/>
    <property type="match status" value="1"/>
</dbReference>
<evidence type="ECO:0000313" key="8">
    <source>
        <dbReference type="EMBL" id="KAG5284614.1"/>
    </source>
</evidence>
<feature type="compositionally biased region" description="Polar residues" evidence="4">
    <location>
        <begin position="35"/>
        <end position="46"/>
    </location>
</feature>
<dbReference type="InterPro" id="IPR035899">
    <property type="entry name" value="DBL_dom_sf"/>
</dbReference>
<feature type="region of interest" description="Disordered" evidence="4">
    <location>
        <begin position="184"/>
        <end position="225"/>
    </location>
</feature>
<dbReference type="SMART" id="SM00326">
    <property type="entry name" value="SH3"/>
    <property type="match status" value="1"/>
</dbReference>
<evidence type="ECO:0000259" key="6">
    <source>
        <dbReference type="PROSITE" id="PS50003"/>
    </source>
</evidence>
<evidence type="ECO:0000256" key="3">
    <source>
        <dbReference type="PROSITE-ProRule" id="PRU00192"/>
    </source>
</evidence>
<dbReference type="InterPro" id="IPR047270">
    <property type="entry name" value="PH_ephexin"/>
</dbReference>
<dbReference type="Gene3D" id="2.30.29.30">
    <property type="entry name" value="Pleckstrin-homology domain (PH domain)/Phosphotyrosine-binding domain (PTB)"/>
    <property type="match status" value="1"/>
</dbReference>
<feature type="compositionally biased region" description="Low complexity" evidence="4">
    <location>
        <begin position="184"/>
        <end position="194"/>
    </location>
</feature>
<dbReference type="InterPro" id="IPR047271">
    <property type="entry name" value="Ephexin-like"/>
</dbReference>
<dbReference type="SMART" id="SM00233">
    <property type="entry name" value="PH"/>
    <property type="match status" value="1"/>
</dbReference>
<organism evidence="8 9">
    <name type="scientific">Alosa alosa</name>
    <name type="common">allis shad</name>
    <dbReference type="NCBI Taxonomy" id="278164"/>
    <lineage>
        <taxon>Eukaryota</taxon>
        <taxon>Metazoa</taxon>
        <taxon>Chordata</taxon>
        <taxon>Craniata</taxon>
        <taxon>Vertebrata</taxon>
        <taxon>Euteleostomi</taxon>
        <taxon>Actinopterygii</taxon>
        <taxon>Neopterygii</taxon>
        <taxon>Teleostei</taxon>
        <taxon>Clupei</taxon>
        <taxon>Clupeiformes</taxon>
        <taxon>Clupeoidei</taxon>
        <taxon>Clupeidae</taxon>
        <taxon>Alosa</taxon>
    </lineage>
</organism>
<dbReference type="InterPro" id="IPR011993">
    <property type="entry name" value="PH-like_dom_sf"/>
</dbReference>
<dbReference type="CDD" id="cd11793">
    <property type="entry name" value="SH3_ephexin1_like"/>
    <property type="match status" value="1"/>
</dbReference>
<dbReference type="SUPFAM" id="SSF50044">
    <property type="entry name" value="SH3-domain"/>
    <property type="match status" value="1"/>
</dbReference>
<proteinExistence type="predicted"/>
<evidence type="ECO:0000259" key="5">
    <source>
        <dbReference type="PROSITE" id="PS50002"/>
    </source>
</evidence>
<dbReference type="Gene3D" id="1.20.900.10">
    <property type="entry name" value="Dbl homology (DH) domain"/>
    <property type="match status" value="1"/>
</dbReference>
<dbReference type="InterPro" id="IPR001849">
    <property type="entry name" value="PH_domain"/>
</dbReference>
<feature type="domain" description="DH" evidence="7">
    <location>
        <begin position="487"/>
        <end position="671"/>
    </location>
</feature>
<accession>A0AAV6HB67</accession>
<dbReference type="SUPFAM" id="SSF48065">
    <property type="entry name" value="DBL homology domain (DH-domain)"/>
    <property type="match status" value="1"/>
</dbReference>
<feature type="region of interest" description="Disordered" evidence="4">
    <location>
        <begin position="245"/>
        <end position="324"/>
    </location>
</feature>
<evidence type="ECO:0008006" key="10">
    <source>
        <dbReference type="Google" id="ProtNLM"/>
    </source>
</evidence>